<evidence type="ECO:0000256" key="2">
    <source>
        <dbReference type="ARBA" id="ARBA00022475"/>
    </source>
</evidence>
<dbReference type="GO" id="GO:0005886">
    <property type="term" value="C:plasma membrane"/>
    <property type="evidence" value="ECO:0007669"/>
    <property type="project" value="UniProtKB-SubCell"/>
</dbReference>
<accession>A0A0K0XYH4</accession>
<comment type="subunit">
    <text evidence="8">Part of a complex composed of FtsB, FtsL and FtsQ.</text>
</comment>
<dbReference type="RefSeq" id="WP_049726270.1">
    <property type="nucleotide sequence ID" value="NZ_CP012154.1"/>
</dbReference>
<evidence type="ECO:0000256" key="5">
    <source>
        <dbReference type="ARBA" id="ARBA00022989"/>
    </source>
</evidence>
<keyword evidence="8" id="KW-0997">Cell inner membrane</keyword>
<comment type="similarity">
    <text evidence="8">Belongs to the FtsL family.</text>
</comment>
<evidence type="ECO:0000313" key="11">
    <source>
        <dbReference type="Proteomes" id="UP000066624"/>
    </source>
</evidence>
<dbReference type="InterPro" id="IPR011922">
    <property type="entry name" value="Cell_div_FtsL"/>
</dbReference>
<evidence type="ECO:0000256" key="6">
    <source>
        <dbReference type="ARBA" id="ARBA00023136"/>
    </source>
</evidence>
<dbReference type="NCBIfam" id="TIGR02209">
    <property type="entry name" value="ftsL_broad"/>
    <property type="match status" value="1"/>
</dbReference>
<comment type="function">
    <text evidence="8">Essential cell division protein. May link together the upstream cell division proteins, which are predominantly cytoplasmic, with the downstream cell division proteins, which are predominantly periplasmic.</text>
</comment>
<dbReference type="OrthoDB" id="5298556at2"/>
<comment type="subcellular location">
    <subcellularLocation>
        <location evidence="8">Cell inner membrane</location>
        <topology evidence="8">Single-pass type II membrane protein</topology>
    </subcellularLocation>
    <subcellularLocation>
        <location evidence="1">Cell membrane</location>
        <topology evidence="1">Single-pass type II membrane protein</topology>
    </subcellularLocation>
    <text evidence="8">Localizes to the division septum where it forms a ring structure.</text>
</comment>
<evidence type="ECO:0000256" key="8">
    <source>
        <dbReference type="HAMAP-Rule" id="MF_00910"/>
    </source>
</evidence>
<keyword evidence="7 8" id="KW-0131">Cell cycle</keyword>
<dbReference type="PANTHER" id="PTHR37479">
    <property type="entry name" value="CELL DIVISION PROTEIN FTSL"/>
    <property type="match status" value="1"/>
</dbReference>
<dbReference type="GO" id="GO:0032153">
    <property type="term" value="C:cell division site"/>
    <property type="evidence" value="ECO:0007669"/>
    <property type="project" value="UniProtKB-UniRule"/>
</dbReference>
<dbReference type="KEGG" id="wma:WM2015_2371"/>
<dbReference type="STRING" id="1579979.WM2015_2371"/>
<dbReference type="AlphaFoldDB" id="A0A0K0XYH4"/>
<sequence length="98" mass="11230">MIRWSMFIVLLLALLASAIAVVAQRHTSRELFVALQAAQAERDQAKVEWSRLQLEQAWLAESGRIERQARAELDMERPERVGILIEAPWAEATVEHRP</sequence>
<keyword evidence="5 8" id="KW-1133">Transmembrane helix</keyword>
<evidence type="ECO:0000313" key="10">
    <source>
        <dbReference type="EMBL" id="AKS42733.1"/>
    </source>
</evidence>
<evidence type="ECO:0000256" key="4">
    <source>
        <dbReference type="ARBA" id="ARBA00022692"/>
    </source>
</evidence>
<reference evidence="10 11" key="1">
    <citation type="submission" date="2015-07" db="EMBL/GenBank/DDBJ databases">
        <authorList>
            <person name="Noorani M."/>
        </authorList>
    </citation>
    <scope>NUCLEOTIDE SEQUENCE [LARGE SCALE GENOMIC DNA]</scope>
    <source>
        <strain evidence="10 11">KCTC 42284</strain>
    </source>
</reference>
<dbReference type="GO" id="GO:0043093">
    <property type="term" value="P:FtsZ-dependent cytokinesis"/>
    <property type="evidence" value="ECO:0007669"/>
    <property type="project" value="UniProtKB-UniRule"/>
</dbReference>
<organism evidence="10 11">
    <name type="scientific">Wenzhouxiangella marina</name>
    <dbReference type="NCBI Taxonomy" id="1579979"/>
    <lineage>
        <taxon>Bacteria</taxon>
        <taxon>Pseudomonadati</taxon>
        <taxon>Pseudomonadota</taxon>
        <taxon>Gammaproteobacteria</taxon>
        <taxon>Chromatiales</taxon>
        <taxon>Wenzhouxiangellaceae</taxon>
        <taxon>Wenzhouxiangella</taxon>
    </lineage>
</organism>
<dbReference type="HAMAP" id="MF_00910">
    <property type="entry name" value="FtsL"/>
    <property type="match status" value="1"/>
</dbReference>
<dbReference type="EMBL" id="CP012154">
    <property type="protein sequence ID" value="AKS42733.1"/>
    <property type="molecule type" value="Genomic_DNA"/>
</dbReference>
<dbReference type="Pfam" id="PF04999">
    <property type="entry name" value="FtsL"/>
    <property type="match status" value="1"/>
</dbReference>
<proteinExistence type="inferred from homology"/>
<gene>
    <name evidence="8" type="primary">ftsL</name>
    <name evidence="10" type="ORF">WM2015_2371</name>
</gene>
<keyword evidence="3 8" id="KW-0132">Cell division</keyword>
<keyword evidence="11" id="KW-1185">Reference proteome</keyword>
<evidence type="ECO:0000256" key="3">
    <source>
        <dbReference type="ARBA" id="ARBA00022618"/>
    </source>
</evidence>
<evidence type="ECO:0000256" key="7">
    <source>
        <dbReference type="ARBA" id="ARBA00023306"/>
    </source>
</evidence>
<keyword evidence="6 8" id="KW-0472">Membrane</keyword>
<evidence type="ECO:0000256" key="1">
    <source>
        <dbReference type="ARBA" id="ARBA00004401"/>
    </source>
</evidence>
<keyword evidence="4 8" id="KW-0812">Transmembrane</keyword>
<keyword evidence="2 8" id="KW-1003">Cell membrane</keyword>
<name>A0A0K0XYH4_9GAMM</name>
<dbReference type="PANTHER" id="PTHR37479:SF1">
    <property type="entry name" value="CELL DIVISION PROTEIN FTSL"/>
    <property type="match status" value="1"/>
</dbReference>
<evidence type="ECO:0000256" key="9">
    <source>
        <dbReference type="NCBIfam" id="TIGR02209"/>
    </source>
</evidence>
<protein>
    <recommendedName>
        <fullName evidence="8 9">Cell division protein FtsL</fullName>
    </recommendedName>
</protein>
<dbReference type="Proteomes" id="UP000066624">
    <property type="component" value="Chromosome"/>
</dbReference>